<dbReference type="EMBL" id="CAJJDN010000178">
    <property type="protein sequence ID" value="CAD8127590.1"/>
    <property type="molecule type" value="Genomic_DNA"/>
</dbReference>
<organism evidence="2 3">
    <name type="scientific">Paramecium sonneborni</name>
    <dbReference type="NCBI Taxonomy" id="65129"/>
    <lineage>
        <taxon>Eukaryota</taxon>
        <taxon>Sar</taxon>
        <taxon>Alveolata</taxon>
        <taxon>Ciliophora</taxon>
        <taxon>Intramacronucleata</taxon>
        <taxon>Oligohymenophorea</taxon>
        <taxon>Peniculida</taxon>
        <taxon>Parameciidae</taxon>
        <taxon>Paramecium</taxon>
    </lineage>
</organism>
<dbReference type="Proteomes" id="UP000692954">
    <property type="component" value="Unassembled WGS sequence"/>
</dbReference>
<dbReference type="OrthoDB" id="295055at2759"/>
<sequence length="328" mass="38858">MYNNLVNHKLEIEGLKFVYQHEQRLCEREYDSVKMILAQSEKEKQQARQKYHLLNQKYQEKKIIDILDEQSLQSKIKNDGTRLFKTAKYAILGLERKQDEFELPNKTEKIQTEKSQTADPQIQTFQAYDSQINAKFLEDEQSRIYQSEDEKNYSQSLINFINDFENERKIYTTQERVPDYTDIPQKQIKSQGQSATITFTYKEQPENQISAQSQEKQIGENAYFHFHQNTSRTDMDNNIDQQLEILLDDIQGIVDKNTKQAQQTLITHKLRLQNERPQKTINFQRKANFHPVNFVQNSLQQEEPLTKRAINNSKQVDNLDQLILDLCN</sequence>
<evidence type="ECO:0000256" key="1">
    <source>
        <dbReference type="SAM" id="Coils"/>
    </source>
</evidence>
<name>A0A8S1RKB7_9CILI</name>
<evidence type="ECO:0000313" key="3">
    <source>
        <dbReference type="Proteomes" id="UP000692954"/>
    </source>
</evidence>
<reference evidence="2" key="1">
    <citation type="submission" date="2021-01" db="EMBL/GenBank/DDBJ databases">
        <authorList>
            <consortium name="Genoscope - CEA"/>
            <person name="William W."/>
        </authorList>
    </citation>
    <scope>NUCLEOTIDE SEQUENCE</scope>
</reference>
<gene>
    <name evidence="2" type="ORF">PSON_ATCC_30995.1.T1780022</name>
</gene>
<protein>
    <submittedName>
        <fullName evidence="2">Uncharacterized protein</fullName>
    </submittedName>
</protein>
<accession>A0A8S1RKB7</accession>
<keyword evidence="1" id="KW-0175">Coiled coil</keyword>
<proteinExistence type="predicted"/>
<comment type="caution">
    <text evidence="2">The sequence shown here is derived from an EMBL/GenBank/DDBJ whole genome shotgun (WGS) entry which is preliminary data.</text>
</comment>
<evidence type="ECO:0000313" key="2">
    <source>
        <dbReference type="EMBL" id="CAD8127590.1"/>
    </source>
</evidence>
<keyword evidence="3" id="KW-1185">Reference proteome</keyword>
<dbReference type="AlphaFoldDB" id="A0A8S1RKB7"/>
<feature type="coiled-coil region" evidence="1">
    <location>
        <begin position="30"/>
        <end position="57"/>
    </location>
</feature>